<dbReference type="AlphaFoldDB" id="A0A6A4R689"/>
<evidence type="ECO:0000313" key="2">
    <source>
        <dbReference type="EMBL" id="KAE9621233.1"/>
    </source>
</evidence>
<keyword evidence="1" id="KW-1133">Transmembrane helix</keyword>
<proteinExistence type="predicted"/>
<organism evidence="2 3">
    <name type="scientific">Lupinus albus</name>
    <name type="common">White lupine</name>
    <name type="synonym">Lupinus termis</name>
    <dbReference type="NCBI Taxonomy" id="3870"/>
    <lineage>
        <taxon>Eukaryota</taxon>
        <taxon>Viridiplantae</taxon>
        <taxon>Streptophyta</taxon>
        <taxon>Embryophyta</taxon>
        <taxon>Tracheophyta</taxon>
        <taxon>Spermatophyta</taxon>
        <taxon>Magnoliopsida</taxon>
        <taxon>eudicotyledons</taxon>
        <taxon>Gunneridae</taxon>
        <taxon>Pentapetalae</taxon>
        <taxon>rosids</taxon>
        <taxon>fabids</taxon>
        <taxon>Fabales</taxon>
        <taxon>Fabaceae</taxon>
        <taxon>Papilionoideae</taxon>
        <taxon>50 kb inversion clade</taxon>
        <taxon>genistoids sensu lato</taxon>
        <taxon>core genistoids</taxon>
        <taxon>Genisteae</taxon>
        <taxon>Lupinus</taxon>
    </lineage>
</organism>
<evidence type="ECO:0000313" key="3">
    <source>
        <dbReference type="Proteomes" id="UP000447434"/>
    </source>
</evidence>
<keyword evidence="1" id="KW-0812">Transmembrane</keyword>
<keyword evidence="3" id="KW-1185">Reference proteome</keyword>
<evidence type="ECO:0000256" key="1">
    <source>
        <dbReference type="SAM" id="Phobius"/>
    </source>
</evidence>
<keyword evidence="1" id="KW-0472">Membrane</keyword>
<dbReference type="Proteomes" id="UP000447434">
    <property type="component" value="Chromosome 1"/>
</dbReference>
<sequence length="67" mass="7764">MLELSNLLGVWSCRLDGWRVCYWCCGFYSFCWVGILCGELGDWRLLVTVVDGFVLLMCFGKVFFSFC</sequence>
<comment type="caution">
    <text evidence="2">The sequence shown here is derived from an EMBL/GenBank/DDBJ whole genome shotgun (WGS) entry which is preliminary data.</text>
</comment>
<feature type="transmembrane region" description="Helical" evidence="1">
    <location>
        <begin position="45"/>
        <end position="64"/>
    </location>
</feature>
<dbReference type="EMBL" id="WOCE01000001">
    <property type="protein sequence ID" value="KAE9621233.1"/>
    <property type="molecule type" value="Genomic_DNA"/>
</dbReference>
<protein>
    <recommendedName>
        <fullName evidence="4">Transmembrane protein</fullName>
    </recommendedName>
</protein>
<evidence type="ECO:0008006" key="4">
    <source>
        <dbReference type="Google" id="ProtNLM"/>
    </source>
</evidence>
<gene>
    <name evidence="2" type="ORF">Lalb_Chr01g0011581</name>
</gene>
<name>A0A6A4R689_LUPAL</name>
<feature type="transmembrane region" description="Helical" evidence="1">
    <location>
        <begin position="20"/>
        <end position="38"/>
    </location>
</feature>
<reference evidence="3" key="1">
    <citation type="journal article" date="2020" name="Nat. Commun.">
        <title>Genome sequence of the cluster root forming white lupin.</title>
        <authorList>
            <person name="Hufnagel B."/>
            <person name="Marques A."/>
            <person name="Soriano A."/>
            <person name="Marques L."/>
            <person name="Divol F."/>
            <person name="Doumas P."/>
            <person name="Sallet E."/>
            <person name="Mancinotti D."/>
            <person name="Carrere S."/>
            <person name="Marande W."/>
            <person name="Arribat S."/>
            <person name="Keller J."/>
            <person name="Huneau C."/>
            <person name="Blein T."/>
            <person name="Aime D."/>
            <person name="Laguerre M."/>
            <person name="Taylor J."/>
            <person name="Schubert V."/>
            <person name="Nelson M."/>
            <person name="Geu-Flores F."/>
            <person name="Crespi M."/>
            <person name="Gallardo-Guerrero K."/>
            <person name="Delaux P.-M."/>
            <person name="Salse J."/>
            <person name="Berges H."/>
            <person name="Guyot R."/>
            <person name="Gouzy J."/>
            <person name="Peret B."/>
        </authorList>
    </citation>
    <scope>NUCLEOTIDE SEQUENCE [LARGE SCALE GENOMIC DNA]</scope>
    <source>
        <strain evidence="3">cv. Amiga</strain>
    </source>
</reference>
<accession>A0A6A4R689</accession>